<dbReference type="InterPro" id="IPR010997">
    <property type="entry name" value="HRDC-like_sf"/>
</dbReference>
<keyword evidence="3" id="KW-1185">Reference proteome</keyword>
<dbReference type="Proteomes" id="UP001595886">
    <property type="component" value="Unassembled WGS sequence"/>
</dbReference>
<dbReference type="SUPFAM" id="SSF53098">
    <property type="entry name" value="Ribonuclease H-like"/>
    <property type="match status" value="1"/>
</dbReference>
<dbReference type="RefSeq" id="WP_380022179.1">
    <property type="nucleotide sequence ID" value="NZ_JBHSHD010000010.1"/>
</dbReference>
<organism evidence="2 3">
    <name type="scientific">Dokdonella ginsengisoli</name>
    <dbReference type="NCBI Taxonomy" id="363846"/>
    <lineage>
        <taxon>Bacteria</taxon>
        <taxon>Pseudomonadati</taxon>
        <taxon>Pseudomonadota</taxon>
        <taxon>Gammaproteobacteria</taxon>
        <taxon>Lysobacterales</taxon>
        <taxon>Rhodanobacteraceae</taxon>
        <taxon>Dokdonella</taxon>
    </lineage>
</organism>
<reference evidence="3" key="1">
    <citation type="journal article" date="2019" name="Int. J. Syst. Evol. Microbiol.">
        <title>The Global Catalogue of Microorganisms (GCM) 10K type strain sequencing project: providing services to taxonomists for standard genome sequencing and annotation.</title>
        <authorList>
            <consortium name="The Broad Institute Genomics Platform"/>
            <consortium name="The Broad Institute Genome Sequencing Center for Infectious Disease"/>
            <person name="Wu L."/>
            <person name="Ma J."/>
        </authorList>
    </citation>
    <scope>NUCLEOTIDE SEQUENCE [LARGE SCALE GENOMIC DNA]</scope>
    <source>
        <strain evidence="3">CCUG 30340</strain>
    </source>
</reference>
<dbReference type="Gene3D" id="3.30.420.10">
    <property type="entry name" value="Ribonuclease H-like superfamily/Ribonuclease H"/>
    <property type="match status" value="1"/>
</dbReference>
<dbReference type="InterPro" id="IPR051086">
    <property type="entry name" value="RNase_D-like"/>
</dbReference>
<dbReference type="PANTHER" id="PTHR47649">
    <property type="entry name" value="RIBONUCLEASE D"/>
    <property type="match status" value="1"/>
</dbReference>
<evidence type="ECO:0000259" key="1">
    <source>
        <dbReference type="PROSITE" id="PS50967"/>
    </source>
</evidence>
<dbReference type="Gene3D" id="1.10.150.80">
    <property type="entry name" value="HRDC domain"/>
    <property type="match status" value="2"/>
</dbReference>
<dbReference type="InterPro" id="IPR012337">
    <property type="entry name" value="RNaseH-like_sf"/>
</dbReference>
<dbReference type="CDD" id="cd06142">
    <property type="entry name" value="RNaseD_exo"/>
    <property type="match status" value="1"/>
</dbReference>
<dbReference type="InterPro" id="IPR002562">
    <property type="entry name" value="3'-5'_exonuclease_dom"/>
</dbReference>
<dbReference type="SMART" id="SM00474">
    <property type="entry name" value="35EXOc"/>
    <property type="match status" value="1"/>
</dbReference>
<comment type="caution">
    <text evidence="2">The sequence shown here is derived from an EMBL/GenBank/DDBJ whole genome shotgun (WGS) entry which is preliminary data.</text>
</comment>
<dbReference type="InterPro" id="IPR044876">
    <property type="entry name" value="HRDC_dom_sf"/>
</dbReference>
<dbReference type="SUPFAM" id="SSF47819">
    <property type="entry name" value="HRDC-like"/>
    <property type="match status" value="2"/>
</dbReference>
<gene>
    <name evidence="2" type="ORF">ACFO6Q_16460</name>
</gene>
<name>A0ABV9QX39_9GAMM</name>
<dbReference type="Pfam" id="PF01612">
    <property type="entry name" value="DNA_pol_A_exo1"/>
    <property type="match status" value="1"/>
</dbReference>
<dbReference type="PANTHER" id="PTHR47649:SF1">
    <property type="entry name" value="RIBONUCLEASE D"/>
    <property type="match status" value="1"/>
</dbReference>
<dbReference type="InterPro" id="IPR036397">
    <property type="entry name" value="RNaseH_sf"/>
</dbReference>
<sequence>MGEWIDHPDALTRLLENPPATVGLDTEFMRIDTFLPKLALVQIEIDGRIGLIDPVADVDLAPLAALLGDAARCCVMHSASEDLEALATRHCALAQLFDTQIAASFAGLGAGLGYQKLVSALLGVDLPKAETRSDWLRRPLSAQQLEYAAQDVVHLPALRAELSARLETRGYLAWFAQDCARLLERARQREPDPEPQQSMRGAADWPRERQALLRRVLLWRDRTARAIDRPRPWLLDDAHALDLSARPPADADELAERTRGLRALRGAQRAELLDVLQQPLTPEELQFAPIPAAPSPREKAAIAAMKEVVAARAKELDLPEGLLCARRHLEALLATQRWPASLDGWRRDVLHDALLARLPD</sequence>
<feature type="domain" description="HRDC" evidence="1">
    <location>
        <begin position="206"/>
        <end position="286"/>
    </location>
</feature>
<proteinExistence type="predicted"/>
<dbReference type="PROSITE" id="PS50967">
    <property type="entry name" value="HRDC"/>
    <property type="match status" value="1"/>
</dbReference>
<evidence type="ECO:0000313" key="3">
    <source>
        <dbReference type="Proteomes" id="UP001595886"/>
    </source>
</evidence>
<protein>
    <submittedName>
        <fullName evidence="2">Ribonuclease D</fullName>
    </submittedName>
</protein>
<evidence type="ECO:0000313" key="2">
    <source>
        <dbReference type="EMBL" id="MFC4821918.1"/>
    </source>
</evidence>
<dbReference type="InterPro" id="IPR002121">
    <property type="entry name" value="HRDC_dom"/>
</dbReference>
<dbReference type="EMBL" id="JBHSHD010000010">
    <property type="protein sequence ID" value="MFC4821918.1"/>
    <property type="molecule type" value="Genomic_DNA"/>
</dbReference>
<accession>A0ABV9QX39</accession>